<dbReference type="RefSeq" id="WP_345043972.1">
    <property type="nucleotide sequence ID" value="NZ_BAABED010000001.1"/>
</dbReference>
<proteinExistence type="predicted"/>
<evidence type="ECO:0000313" key="2">
    <source>
        <dbReference type="Proteomes" id="UP001589536"/>
    </source>
</evidence>
<gene>
    <name evidence="1" type="ORF">ACFFPI_08815</name>
</gene>
<name>A0ABV5UNY7_9MICC</name>
<organism evidence="1 2">
    <name type="scientific">Arthrobacter methylotrophus</name>
    <dbReference type="NCBI Taxonomy" id="121291"/>
    <lineage>
        <taxon>Bacteria</taxon>
        <taxon>Bacillati</taxon>
        <taxon>Actinomycetota</taxon>
        <taxon>Actinomycetes</taxon>
        <taxon>Micrococcales</taxon>
        <taxon>Micrococcaceae</taxon>
        <taxon>Arthrobacter</taxon>
    </lineage>
</organism>
<protein>
    <submittedName>
        <fullName evidence="1">Uncharacterized protein</fullName>
    </submittedName>
</protein>
<accession>A0ABV5UNY7</accession>
<reference evidence="1 2" key="1">
    <citation type="submission" date="2024-09" db="EMBL/GenBank/DDBJ databases">
        <authorList>
            <person name="Sun Q."/>
            <person name="Mori K."/>
        </authorList>
    </citation>
    <scope>NUCLEOTIDE SEQUENCE [LARGE SCALE GENOMIC DNA]</scope>
    <source>
        <strain evidence="1 2">JCM 13519</strain>
    </source>
</reference>
<keyword evidence="2" id="KW-1185">Reference proteome</keyword>
<sequence length="194" mass="21212">MGFKDIFRQKLQGEVLKVEAREASRLETAAVRSGILAEVEPLLKGLVSEVFAELQSARWPKMTVMDGYPSQQTDISAYALKPFSKTITNTERSAQALVIDSDGRIVLSQTVSLIGGGADQVATYCHHLGSGYEKLLRGIVRTDTPRADGIYISESGALGFATQAGWDRSERPLYRTEPLEEYLAQRAAQTVAGM</sequence>
<dbReference type="Proteomes" id="UP001589536">
    <property type="component" value="Unassembled WGS sequence"/>
</dbReference>
<evidence type="ECO:0000313" key="1">
    <source>
        <dbReference type="EMBL" id="MFB9714225.1"/>
    </source>
</evidence>
<dbReference type="EMBL" id="JBHMBH010000019">
    <property type="protein sequence ID" value="MFB9714225.1"/>
    <property type="molecule type" value="Genomic_DNA"/>
</dbReference>
<comment type="caution">
    <text evidence="1">The sequence shown here is derived from an EMBL/GenBank/DDBJ whole genome shotgun (WGS) entry which is preliminary data.</text>
</comment>